<evidence type="ECO:0000313" key="3">
    <source>
        <dbReference type="EMBL" id="KAK4404404.1"/>
    </source>
</evidence>
<comment type="caution">
    <text evidence="3">The sequence shown here is derived from an EMBL/GenBank/DDBJ whole genome shotgun (WGS) entry which is preliminary data.</text>
</comment>
<proteinExistence type="predicted"/>
<dbReference type="Pfam" id="PF03732">
    <property type="entry name" value="Retrotrans_gag"/>
    <property type="match status" value="1"/>
</dbReference>
<dbReference type="Proteomes" id="UP001289374">
    <property type="component" value="Unassembled WGS sequence"/>
</dbReference>
<accession>A0AAE2C0C9</accession>
<dbReference type="InterPro" id="IPR005162">
    <property type="entry name" value="Retrotrans_gag_dom"/>
</dbReference>
<reference evidence="3" key="2">
    <citation type="journal article" date="2024" name="Plant">
        <title>Genomic evolution and insights into agronomic trait innovations of Sesamum species.</title>
        <authorList>
            <person name="Miao H."/>
            <person name="Wang L."/>
            <person name="Qu L."/>
            <person name="Liu H."/>
            <person name="Sun Y."/>
            <person name="Le M."/>
            <person name="Wang Q."/>
            <person name="Wei S."/>
            <person name="Zheng Y."/>
            <person name="Lin W."/>
            <person name="Duan Y."/>
            <person name="Cao H."/>
            <person name="Xiong S."/>
            <person name="Wang X."/>
            <person name="Wei L."/>
            <person name="Li C."/>
            <person name="Ma Q."/>
            <person name="Ju M."/>
            <person name="Zhao R."/>
            <person name="Li G."/>
            <person name="Mu C."/>
            <person name="Tian Q."/>
            <person name="Mei H."/>
            <person name="Zhang T."/>
            <person name="Gao T."/>
            <person name="Zhang H."/>
        </authorList>
    </citation>
    <scope>NUCLEOTIDE SEQUENCE</scope>
    <source>
        <strain evidence="3">K16</strain>
    </source>
</reference>
<evidence type="ECO:0000256" key="1">
    <source>
        <dbReference type="SAM" id="MobiDB-lite"/>
    </source>
</evidence>
<feature type="domain" description="Retrotransposon gag" evidence="2">
    <location>
        <begin position="257"/>
        <end position="346"/>
    </location>
</feature>
<reference evidence="3" key="1">
    <citation type="submission" date="2020-06" db="EMBL/GenBank/DDBJ databases">
        <authorList>
            <person name="Li T."/>
            <person name="Hu X."/>
            <person name="Zhang T."/>
            <person name="Song X."/>
            <person name="Zhang H."/>
            <person name="Dai N."/>
            <person name="Sheng W."/>
            <person name="Hou X."/>
            <person name="Wei L."/>
        </authorList>
    </citation>
    <scope>NUCLEOTIDE SEQUENCE</scope>
    <source>
        <strain evidence="3">K16</strain>
        <tissue evidence="3">Leaf</tissue>
    </source>
</reference>
<protein>
    <recommendedName>
        <fullName evidence="2">Retrotransposon gag domain-containing protein</fullName>
    </recommendedName>
</protein>
<dbReference type="PANTHER" id="PTHR33437">
    <property type="entry name" value="OS06G0361200 PROTEIN"/>
    <property type="match status" value="1"/>
</dbReference>
<evidence type="ECO:0000313" key="4">
    <source>
        <dbReference type="Proteomes" id="UP001289374"/>
    </source>
</evidence>
<sequence length="395" mass="44689">MDTQGKAVKLVNSKLAISKSSSSSIKSVSITTRNMLKKLKESFQMSPLAKYVEKNLHSPSYASESDANKSPPTSPRSMSSYSFTTNVAPVMVINATTIEEQLADLTRAIEGLMKHVQVQDAQIARLINKADNIDASHITGIQVEAYDEVETPIKQHYTENDKSTKEIQISSDGLIPVDQLKKFIEETIKSEIDGSRSSFTYSKPYTPRIDSLKMPMGYQPPKFQQFDGKGNPKLHVAHFVETCNNAGTYSDHLVKQFVRSLKGNAFDWYADLEAGSINGWEQLEQEFLNYFYNTRRIVSMVELTNSRQWKEEPVVDYINRWRNLSLNCKDRLSEASAVEMCIQGMHWELCYILQAIKPTTFEELATRAHGIEMSFNCKEDEYSVDPNDDDGDATP</sequence>
<dbReference type="EMBL" id="JACGWL010000004">
    <property type="protein sequence ID" value="KAK4404404.1"/>
    <property type="molecule type" value="Genomic_DNA"/>
</dbReference>
<keyword evidence="4" id="KW-1185">Reference proteome</keyword>
<name>A0AAE2C0C9_9LAMI</name>
<evidence type="ECO:0000259" key="2">
    <source>
        <dbReference type="Pfam" id="PF03732"/>
    </source>
</evidence>
<organism evidence="3 4">
    <name type="scientific">Sesamum angolense</name>
    <dbReference type="NCBI Taxonomy" id="2727404"/>
    <lineage>
        <taxon>Eukaryota</taxon>
        <taxon>Viridiplantae</taxon>
        <taxon>Streptophyta</taxon>
        <taxon>Embryophyta</taxon>
        <taxon>Tracheophyta</taxon>
        <taxon>Spermatophyta</taxon>
        <taxon>Magnoliopsida</taxon>
        <taxon>eudicotyledons</taxon>
        <taxon>Gunneridae</taxon>
        <taxon>Pentapetalae</taxon>
        <taxon>asterids</taxon>
        <taxon>lamiids</taxon>
        <taxon>Lamiales</taxon>
        <taxon>Pedaliaceae</taxon>
        <taxon>Sesamum</taxon>
    </lineage>
</organism>
<dbReference type="AlphaFoldDB" id="A0AAE2C0C9"/>
<dbReference type="PANTHER" id="PTHR33437:SF2">
    <property type="entry name" value="OS06G0361200 PROTEIN"/>
    <property type="match status" value="1"/>
</dbReference>
<gene>
    <name evidence="3" type="ORF">Sango_0809000</name>
</gene>
<feature type="region of interest" description="Disordered" evidence="1">
    <location>
        <begin position="60"/>
        <end position="80"/>
    </location>
</feature>